<feature type="binding site" evidence="7">
    <location>
        <position position="131"/>
    </location>
    <ligand>
        <name>substrate</name>
    </ligand>
</feature>
<name>D1AL78_SEBTE</name>
<feature type="binding site" evidence="7">
    <location>
        <position position="115"/>
    </location>
    <ligand>
        <name>ATP</name>
        <dbReference type="ChEBI" id="CHEBI:30616"/>
    </ligand>
</feature>
<dbReference type="UniPathway" id="UPA00053">
    <property type="reaction ID" value="UER00088"/>
</dbReference>
<feature type="binding site" evidence="7">
    <location>
        <position position="57"/>
    </location>
    <ligand>
        <name>substrate</name>
    </ligand>
</feature>
<keyword evidence="7" id="KW-0963">Cytoplasm</keyword>
<dbReference type="EC" id="2.7.1.71" evidence="7"/>
<dbReference type="GO" id="GO:0009423">
    <property type="term" value="P:chorismate biosynthetic process"/>
    <property type="evidence" value="ECO:0007669"/>
    <property type="project" value="UniProtKB-UniRule"/>
</dbReference>
<evidence type="ECO:0000313" key="8">
    <source>
        <dbReference type="EMBL" id="ACZ09221.1"/>
    </source>
</evidence>
<comment type="pathway">
    <text evidence="7">Metabolic intermediate biosynthesis; chorismate biosynthesis; chorismate from D-erythrose 4-phosphate and phosphoenolpyruvate: step 5/7.</text>
</comment>
<evidence type="ECO:0000256" key="1">
    <source>
        <dbReference type="ARBA" id="ARBA00022605"/>
    </source>
</evidence>
<dbReference type="HOGENOM" id="CLU_057607_4_1_0"/>
<keyword evidence="3 7" id="KW-0547">Nucleotide-binding</keyword>
<dbReference type="HAMAP" id="MF_00109">
    <property type="entry name" value="Shikimate_kinase"/>
    <property type="match status" value="1"/>
</dbReference>
<organism evidence="8 9">
    <name type="scientific">Sebaldella termitidis (strain ATCC 33386 / NCTC 11300)</name>
    <dbReference type="NCBI Taxonomy" id="526218"/>
    <lineage>
        <taxon>Bacteria</taxon>
        <taxon>Fusobacteriati</taxon>
        <taxon>Fusobacteriota</taxon>
        <taxon>Fusobacteriia</taxon>
        <taxon>Fusobacteriales</taxon>
        <taxon>Leptotrichiaceae</taxon>
        <taxon>Sebaldella</taxon>
    </lineage>
</organism>
<dbReference type="SUPFAM" id="SSF52540">
    <property type="entry name" value="P-loop containing nucleoside triphosphate hydrolases"/>
    <property type="match status" value="1"/>
</dbReference>
<feature type="binding site" evidence="7">
    <location>
        <position position="33"/>
    </location>
    <ligand>
        <name>substrate</name>
    </ligand>
</feature>
<dbReference type="PRINTS" id="PR01100">
    <property type="entry name" value="SHIKIMTKNASE"/>
</dbReference>
<evidence type="ECO:0000256" key="3">
    <source>
        <dbReference type="ARBA" id="ARBA00022741"/>
    </source>
</evidence>
<evidence type="ECO:0000256" key="7">
    <source>
        <dbReference type="HAMAP-Rule" id="MF_00109"/>
    </source>
</evidence>
<sequence>MKNIVLIGMPASGKTTISELLAEKLEMEKYDADIYLEEMEGRLIKDIFSEFGEDYFRDLEEKYTNELSEKNNIIISTGGGVIKREKNIENLKKNGIVIFLDRDPSEIAKEDHALRPLLQDTANIERLYGERYHLYEGYADYIVKNNSSLEEVIETIIKIINEVEE</sequence>
<keyword evidence="9" id="KW-1185">Reference proteome</keyword>
<comment type="function">
    <text evidence="7">Catalyzes the specific phosphorylation of the 3-hydroxyl group of shikimic acid using ATP as a cosubstrate.</text>
</comment>
<dbReference type="GO" id="GO:0000287">
    <property type="term" value="F:magnesium ion binding"/>
    <property type="evidence" value="ECO:0007669"/>
    <property type="project" value="UniProtKB-UniRule"/>
</dbReference>
<dbReference type="Gene3D" id="3.40.50.300">
    <property type="entry name" value="P-loop containing nucleotide triphosphate hydrolases"/>
    <property type="match status" value="1"/>
</dbReference>
<comment type="similarity">
    <text evidence="7">Belongs to the shikimate kinase family.</text>
</comment>
<evidence type="ECO:0000256" key="6">
    <source>
        <dbReference type="ARBA" id="ARBA00023141"/>
    </source>
</evidence>
<keyword evidence="2 7" id="KW-0808">Transferase</keyword>
<feature type="binding site" evidence="7">
    <location>
        <begin position="11"/>
        <end position="16"/>
    </location>
    <ligand>
        <name>ATP</name>
        <dbReference type="ChEBI" id="CHEBI:30616"/>
    </ligand>
</feature>
<keyword evidence="7" id="KW-0460">Magnesium</keyword>
<dbReference type="GO" id="GO:0005524">
    <property type="term" value="F:ATP binding"/>
    <property type="evidence" value="ECO:0007669"/>
    <property type="project" value="UniProtKB-UniRule"/>
</dbReference>
<comment type="cofactor">
    <cofactor evidence="7">
        <name>Mg(2+)</name>
        <dbReference type="ChEBI" id="CHEBI:18420"/>
    </cofactor>
    <text evidence="7">Binds 1 Mg(2+) ion per subunit.</text>
</comment>
<dbReference type="CDD" id="cd00464">
    <property type="entry name" value="SK"/>
    <property type="match status" value="1"/>
</dbReference>
<feature type="binding site" evidence="7">
    <location>
        <position position="15"/>
    </location>
    <ligand>
        <name>Mg(2+)</name>
        <dbReference type="ChEBI" id="CHEBI:18420"/>
    </ligand>
</feature>
<keyword evidence="4 7" id="KW-0418">Kinase</keyword>
<dbReference type="GO" id="GO:0005829">
    <property type="term" value="C:cytosol"/>
    <property type="evidence" value="ECO:0007669"/>
    <property type="project" value="TreeGrafter"/>
</dbReference>
<accession>D1AL78</accession>
<dbReference type="AlphaFoldDB" id="D1AL78"/>
<dbReference type="STRING" id="526218.Sterm_2368"/>
<dbReference type="InterPro" id="IPR031322">
    <property type="entry name" value="Shikimate/glucono_kinase"/>
</dbReference>
<dbReference type="InterPro" id="IPR000623">
    <property type="entry name" value="Shikimate_kinase/TSH1"/>
</dbReference>
<comment type="catalytic activity">
    <reaction evidence="7">
        <text>shikimate + ATP = 3-phosphoshikimate + ADP + H(+)</text>
        <dbReference type="Rhea" id="RHEA:13121"/>
        <dbReference type="ChEBI" id="CHEBI:15378"/>
        <dbReference type="ChEBI" id="CHEBI:30616"/>
        <dbReference type="ChEBI" id="CHEBI:36208"/>
        <dbReference type="ChEBI" id="CHEBI:145989"/>
        <dbReference type="ChEBI" id="CHEBI:456216"/>
        <dbReference type="EC" id="2.7.1.71"/>
    </reaction>
</comment>
<dbReference type="RefSeq" id="WP_012861815.1">
    <property type="nucleotide sequence ID" value="NC_013517.1"/>
</dbReference>
<dbReference type="GO" id="GO:0004765">
    <property type="term" value="F:shikimate kinase activity"/>
    <property type="evidence" value="ECO:0007669"/>
    <property type="project" value="UniProtKB-UniRule"/>
</dbReference>
<dbReference type="GO" id="GO:0008652">
    <property type="term" value="P:amino acid biosynthetic process"/>
    <property type="evidence" value="ECO:0007669"/>
    <property type="project" value="UniProtKB-KW"/>
</dbReference>
<reference evidence="8 9" key="2">
    <citation type="journal article" date="2010" name="Stand. Genomic Sci.">
        <title>Complete genome sequence of Sebaldella termitidis type strain (NCTC 11300).</title>
        <authorList>
            <person name="Harmon-Smith M."/>
            <person name="Celia L."/>
            <person name="Chertkov O."/>
            <person name="Lapidus A."/>
            <person name="Copeland A."/>
            <person name="Glavina Del Rio T."/>
            <person name="Nolan M."/>
            <person name="Lucas S."/>
            <person name="Tice H."/>
            <person name="Cheng J.F."/>
            <person name="Han C."/>
            <person name="Detter J.C."/>
            <person name="Bruce D."/>
            <person name="Goodwin L."/>
            <person name="Pitluck S."/>
            <person name="Pati A."/>
            <person name="Liolios K."/>
            <person name="Ivanova N."/>
            <person name="Mavromatis K."/>
            <person name="Mikhailova N."/>
            <person name="Chen A."/>
            <person name="Palaniappan K."/>
            <person name="Land M."/>
            <person name="Hauser L."/>
            <person name="Chang Y.J."/>
            <person name="Jeffries C.D."/>
            <person name="Brettin T."/>
            <person name="Goker M."/>
            <person name="Beck B."/>
            <person name="Bristow J."/>
            <person name="Eisen J.A."/>
            <person name="Markowitz V."/>
            <person name="Hugenholtz P."/>
            <person name="Kyrpides N.C."/>
            <person name="Klenk H.P."/>
            <person name="Chen F."/>
        </authorList>
    </citation>
    <scope>NUCLEOTIDE SEQUENCE [LARGE SCALE GENOMIC DNA]</scope>
    <source>
        <strain evidence="9">ATCC 33386 / NCTC 11300</strain>
    </source>
</reference>
<dbReference type="InterPro" id="IPR027417">
    <property type="entry name" value="P-loop_NTPase"/>
</dbReference>
<reference evidence="9" key="1">
    <citation type="submission" date="2009-09" db="EMBL/GenBank/DDBJ databases">
        <title>The complete chromosome of Sebaldella termitidis ATCC 33386.</title>
        <authorList>
            <consortium name="US DOE Joint Genome Institute (JGI-PGF)"/>
            <person name="Lucas S."/>
            <person name="Copeland A."/>
            <person name="Lapidus A."/>
            <person name="Glavina del Rio T."/>
            <person name="Dalin E."/>
            <person name="Tice H."/>
            <person name="Bruce D."/>
            <person name="Goodwin L."/>
            <person name="Pitluck S."/>
            <person name="Kyrpides N."/>
            <person name="Mavromatis K."/>
            <person name="Ivanova N."/>
            <person name="Mikhailova N."/>
            <person name="Sims D."/>
            <person name="Meincke L."/>
            <person name="Brettin T."/>
            <person name="Detter J.C."/>
            <person name="Han C."/>
            <person name="Larimer F."/>
            <person name="Land M."/>
            <person name="Hauser L."/>
            <person name="Markowitz V."/>
            <person name="Cheng J.F."/>
            <person name="Hugenholtz P."/>
            <person name="Woyke T."/>
            <person name="Wu D."/>
            <person name="Eisen J.A."/>
        </authorList>
    </citation>
    <scope>NUCLEOTIDE SEQUENCE [LARGE SCALE GENOMIC DNA]</scope>
    <source>
        <strain evidence="9">ATCC 33386 / NCTC 11300</strain>
    </source>
</reference>
<dbReference type="GO" id="GO:0009073">
    <property type="term" value="P:aromatic amino acid family biosynthetic process"/>
    <property type="evidence" value="ECO:0007669"/>
    <property type="project" value="UniProtKB-KW"/>
</dbReference>
<comment type="subunit">
    <text evidence="7">Monomer.</text>
</comment>
<keyword evidence="5 7" id="KW-0067">ATP-binding</keyword>
<proteinExistence type="inferred from homology"/>
<dbReference type="EMBL" id="CP001739">
    <property type="protein sequence ID" value="ACZ09221.1"/>
    <property type="molecule type" value="Genomic_DNA"/>
</dbReference>
<keyword evidence="7" id="KW-0479">Metal-binding</keyword>
<dbReference type="Pfam" id="PF01202">
    <property type="entry name" value="SKI"/>
    <property type="match status" value="1"/>
</dbReference>
<gene>
    <name evidence="7" type="primary">aroK</name>
    <name evidence="8" type="ordered locus">Sterm_2368</name>
</gene>
<dbReference type="PANTHER" id="PTHR21087">
    <property type="entry name" value="SHIKIMATE KINASE"/>
    <property type="match status" value="1"/>
</dbReference>
<evidence type="ECO:0000313" key="9">
    <source>
        <dbReference type="Proteomes" id="UP000000845"/>
    </source>
</evidence>
<keyword evidence="1 7" id="KW-0028">Amino-acid biosynthesis</keyword>
<comment type="caution">
    <text evidence="7">Lacks conserved residue(s) required for the propagation of feature annotation.</text>
</comment>
<evidence type="ECO:0000256" key="2">
    <source>
        <dbReference type="ARBA" id="ARBA00022679"/>
    </source>
</evidence>
<dbReference type="Proteomes" id="UP000000845">
    <property type="component" value="Chromosome"/>
</dbReference>
<dbReference type="KEGG" id="str:Sterm_2368"/>
<dbReference type="eggNOG" id="COG0703">
    <property type="taxonomic scope" value="Bacteria"/>
</dbReference>
<comment type="subcellular location">
    <subcellularLocation>
        <location evidence="7">Cytoplasm</location>
    </subcellularLocation>
</comment>
<protein>
    <recommendedName>
        <fullName evidence="7">Shikimate kinase</fullName>
        <shortName evidence="7">SK</shortName>
        <ecNumber evidence="7">2.7.1.71</ecNumber>
    </recommendedName>
</protein>
<keyword evidence="6 7" id="KW-0057">Aromatic amino acid biosynthesis</keyword>
<evidence type="ECO:0000256" key="4">
    <source>
        <dbReference type="ARBA" id="ARBA00022777"/>
    </source>
</evidence>
<feature type="binding site" evidence="7">
    <location>
        <position position="79"/>
    </location>
    <ligand>
        <name>substrate</name>
    </ligand>
</feature>
<dbReference type="PANTHER" id="PTHR21087:SF16">
    <property type="entry name" value="SHIKIMATE KINASE 1, CHLOROPLASTIC"/>
    <property type="match status" value="1"/>
</dbReference>
<evidence type="ECO:0000256" key="5">
    <source>
        <dbReference type="ARBA" id="ARBA00022840"/>
    </source>
</evidence>